<reference evidence="9 10" key="1">
    <citation type="submission" date="2020-08" db="EMBL/GenBank/DDBJ databases">
        <title>Genomic Encyclopedia of Type Strains, Phase IV (KMG-IV): sequencing the most valuable type-strain genomes for metagenomic binning, comparative biology and taxonomic classification.</title>
        <authorList>
            <person name="Goeker M."/>
        </authorList>
    </citation>
    <scope>NUCLEOTIDE SEQUENCE [LARGE SCALE GENOMIC DNA]</scope>
    <source>
        <strain evidence="9 10">DSM 23240</strain>
    </source>
</reference>
<dbReference type="GO" id="GO:0005886">
    <property type="term" value="C:plasma membrane"/>
    <property type="evidence" value="ECO:0007669"/>
    <property type="project" value="UniProtKB-SubCell"/>
</dbReference>
<evidence type="ECO:0000313" key="9">
    <source>
        <dbReference type="EMBL" id="MBB5200628.1"/>
    </source>
</evidence>
<evidence type="ECO:0000256" key="7">
    <source>
        <dbReference type="ARBA" id="ARBA00023136"/>
    </source>
</evidence>
<sequence length="296" mass="31577">MYIVNLLLPDFTLILLGVILRRMTDWGDAFWTGAEKLVYYLLFPALLFYSTARTPLHFETTGKMLLVGLTSLGAAILLTWIGKPFLKATPMDYESGMQTGYRFNSYMALALASRMAGEEGTGWMALLIGFGVPLCNLAAVHALVHKNGGLLKELARNPLLIATACGLLYSLSGLPLPEVAGAVLSRLGNAALAIGLLLVGAGLRLAGVHQAKLMTGFFLAVKLLALPAVALVLGRWVGLGDRQLQIVVLFCGLPTASSAYILAARLGGNGPLVAFLISVGTVLSMLTLPLWLWLSH</sequence>
<feature type="transmembrane region" description="Helical" evidence="8">
    <location>
        <begin position="64"/>
        <end position="82"/>
    </location>
</feature>
<feature type="transmembrane region" description="Helical" evidence="8">
    <location>
        <begin position="37"/>
        <end position="52"/>
    </location>
</feature>
<feature type="transmembrane region" description="Helical" evidence="8">
    <location>
        <begin position="123"/>
        <end position="144"/>
    </location>
</feature>
<feature type="transmembrane region" description="Helical" evidence="8">
    <location>
        <begin position="217"/>
        <end position="238"/>
    </location>
</feature>
<dbReference type="EMBL" id="JACHHQ010000005">
    <property type="protein sequence ID" value="MBB5200628.1"/>
    <property type="molecule type" value="Genomic_DNA"/>
</dbReference>
<evidence type="ECO:0000256" key="6">
    <source>
        <dbReference type="ARBA" id="ARBA00022989"/>
    </source>
</evidence>
<comment type="subcellular location">
    <subcellularLocation>
        <location evidence="1">Cell membrane</location>
        <topology evidence="1">Multi-pass membrane protein</topology>
    </subcellularLocation>
</comment>
<evidence type="ECO:0000256" key="5">
    <source>
        <dbReference type="ARBA" id="ARBA00022692"/>
    </source>
</evidence>
<gene>
    <name evidence="9" type="ORF">HNR39_002470</name>
</gene>
<evidence type="ECO:0000313" key="10">
    <source>
        <dbReference type="Proteomes" id="UP000571084"/>
    </source>
</evidence>
<keyword evidence="3" id="KW-0813">Transport</keyword>
<dbReference type="AlphaFoldDB" id="A0A840RUA3"/>
<feature type="transmembrane region" description="Helical" evidence="8">
    <location>
        <begin position="187"/>
        <end position="205"/>
    </location>
</feature>
<evidence type="ECO:0000256" key="4">
    <source>
        <dbReference type="ARBA" id="ARBA00022475"/>
    </source>
</evidence>
<keyword evidence="4" id="KW-1003">Cell membrane</keyword>
<feature type="transmembrane region" description="Helical" evidence="8">
    <location>
        <begin position="156"/>
        <end position="175"/>
    </location>
</feature>
<feature type="transmembrane region" description="Helical" evidence="8">
    <location>
        <begin position="244"/>
        <end position="263"/>
    </location>
</feature>
<accession>A0A840RUA3</accession>
<evidence type="ECO:0000256" key="1">
    <source>
        <dbReference type="ARBA" id="ARBA00004651"/>
    </source>
</evidence>
<feature type="transmembrane region" description="Helical" evidence="8">
    <location>
        <begin position="272"/>
        <end position="294"/>
    </location>
</feature>
<protein>
    <recommendedName>
        <fullName evidence="11">AEC family transporter</fullName>
    </recommendedName>
</protein>
<keyword evidence="6 8" id="KW-1133">Transmembrane helix</keyword>
<evidence type="ECO:0000256" key="2">
    <source>
        <dbReference type="ARBA" id="ARBA00010145"/>
    </source>
</evidence>
<dbReference type="PANTHER" id="PTHR36838">
    <property type="entry name" value="AUXIN EFFLUX CARRIER FAMILY PROTEIN"/>
    <property type="match status" value="1"/>
</dbReference>
<comment type="similarity">
    <text evidence="2">Belongs to the auxin efflux carrier (TC 2.A.69) family.</text>
</comment>
<evidence type="ECO:0008006" key="11">
    <source>
        <dbReference type="Google" id="ProtNLM"/>
    </source>
</evidence>
<dbReference type="Pfam" id="PF03547">
    <property type="entry name" value="Mem_trans"/>
    <property type="match status" value="1"/>
</dbReference>
<dbReference type="GO" id="GO:0055085">
    <property type="term" value="P:transmembrane transport"/>
    <property type="evidence" value="ECO:0007669"/>
    <property type="project" value="InterPro"/>
</dbReference>
<dbReference type="InterPro" id="IPR038770">
    <property type="entry name" value="Na+/solute_symporter_sf"/>
</dbReference>
<dbReference type="InterPro" id="IPR004776">
    <property type="entry name" value="Mem_transp_PIN-like"/>
</dbReference>
<dbReference type="PANTHER" id="PTHR36838:SF4">
    <property type="entry name" value="AUXIN EFFLUX CARRIER FAMILY PROTEIN"/>
    <property type="match status" value="1"/>
</dbReference>
<organism evidence="9 10">
    <name type="scientific">Glaciimonas immobilis</name>
    <dbReference type="NCBI Taxonomy" id="728004"/>
    <lineage>
        <taxon>Bacteria</taxon>
        <taxon>Pseudomonadati</taxon>
        <taxon>Pseudomonadota</taxon>
        <taxon>Betaproteobacteria</taxon>
        <taxon>Burkholderiales</taxon>
        <taxon>Oxalobacteraceae</taxon>
        <taxon>Glaciimonas</taxon>
    </lineage>
</organism>
<proteinExistence type="inferred from homology"/>
<keyword evidence="7 8" id="KW-0472">Membrane</keyword>
<keyword evidence="10" id="KW-1185">Reference proteome</keyword>
<evidence type="ECO:0000256" key="3">
    <source>
        <dbReference type="ARBA" id="ARBA00022448"/>
    </source>
</evidence>
<dbReference type="Proteomes" id="UP000571084">
    <property type="component" value="Unassembled WGS sequence"/>
</dbReference>
<evidence type="ECO:0000256" key="8">
    <source>
        <dbReference type="SAM" id="Phobius"/>
    </source>
</evidence>
<dbReference type="RefSeq" id="WP_168055887.1">
    <property type="nucleotide sequence ID" value="NZ_JAAOZT010000007.1"/>
</dbReference>
<dbReference type="Gene3D" id="1.20.1530.20">
    <property type="match status" value="1"/>
</dbReference>
<name>A0A840RUA3_9BURK</name>
<keyword evidence="5 8" id="KW-0812">Transmembrane</keyword>
<comment type="caution">
    <text evidence="9">The sequence shown here is derived from an EMBL/GenBank/DDBJ whole genome shotgun (WGS) entry which is preliminary data.</text>
</comment>